<dbReference type="InterPro" id="IPR002477">
    <property type="entry name" value="Peptidoglycan-bd-like"/>
</dbReference>
<feature type="domain" description="Mannosyl-glycoprotein endo-beta-N-acetylglucosamidase-like" evidence="2">
    <location>
        <begin position="1"/>
        <end position="165"/>
    </location>
</feature>
<dbReference type="PANTHER" id="PTHR33308">
    <property type="entry name" value="PEPTIDOGLYCAN HYDROLASE FLGJ"/>
    <property type="match status" value="1"/>
</dbReference>
<dbReference type="InterPro" id="IPR036365">
    <property type="entry name" value="PGBD-like_sf"/>
</dbReference>
<dbReference type="SMART" id="SM00047">
    <property type="entry name" value="LYZ2"/>
    <property type="match status" value="1"/>
</dbReference>
<dbReference type="Gene3D" id="1.10.530.10">
    <property type="match status" value="1"/>
</dbReference>
<keyword evidence="1" id="KW-0378">Hydrolase</keyword>
<evidence type="ECO:0000256" key="1">
    <source>
        <dbReference type="ARBA" id="ARBA00022801"/>
    </source>
</evidence>
<evidence type="ECO:0000313" key="3">
    <source>
        <dbReference type="EMBL" id="DAE13798.1"/>
    </source>
</evidence>
<dbReference type="Gene3D" id="4.10.80.30">
    <property type="entry name" value="DNA polymerase, domain 6"/>
    <property type="match status" value="1"/>
</dbReference>
<dbReference type="GO" id="GO:0004040">
    <property type="term" value="F:amidase activity"/>
    <property type="evidence" value="ECO:0007669"/>
    <property type="project" value="InterPro"/>
</dbReference>
<dbReference type="PANTHER" id="PTHR33308:SF9">
    <property type="entry name" value="PEPTIDOGLYCAN HYDROLASE FLGJ"/>
    <property type="match status" value="1"/>
</dbReference>
<evidence type="ECO:0000259" key="2">
    <source>
        <dbReference type="SMART" id="SM00047"/>
    </source>
</evidence>
<protein>
    <submittedName>
        <fullName evidence="3">Muramidase (Flagellum-specific)</fullName>
    </submittedName>
</protein>
<sequence length="259" mass="28901">MAASAKQVRKFIKQIAPIAIAACNQREKKVLPSVCIAQACCESSYGTSEKMRNANALFGIKVGRSKWHFGKCWKDKAYSTKTKECYDGKKYEIIIDMFRAYDTVEDAVGDYYDMLGSCTRYAKCIGVTDAGQCITAIRQGGYATSPTYINTIMNIINKYNLTQYDACMKDKPITIDHNPFAEPTEVIEKGSKGEGAKWVQWYLWKFGLLTKNGQADATQIDGTIGSKSEYAISIAQSRLGLPTTGIVKKVDRETFKKVY</sequence>
<proteinExistence type="predicted"/>
<dbReference type="InterPro" id="IPR002901">
    <property type="entry name" value="MGlyc_endo_b_GlcNAc-like_dom"/>
</dbReference>
<accession>A0A8S5Q3B5</accession>
<dbReference type="Gene3D" id="1.10.101.10">
    <property type="entry name" value="PGBD-like superfamily/PGBD"/>
    <property type="match status" value="1"/>
</dbReference>
<reference evidence="3" key="1">
    <citation type="journal article" date="2021" name="Proc. Natl. Acad. Sci. U.S.A.">
        <title>A Catalog of Tens of Thousands of Viruses from Human Metagenomes Reveals Hidden Associations with Chronic Diseases.</title>
        <authorList>
            <person name="Tisza M.J."/>
            <person name="Buck C.B."/>
        </authorList>
    </citation>
    <scope>NUCLEOTIDE SEQUENCE</scope>
    <source>
        <strain evidence="3">CtLNL10</strain>
    </source>
</reference>
<dbReference type="InterPro" id="IPR051056">
    <property type="entry name" value="Glycosyl_Hydrolase_73"/>
</dbReference>
<dbReference type="SUPFAM" id="SSF47090">
    <property type="entry name" value="PGBD-like"/>
    <property type="match status" value="1"/>
</dbReference>
<dbReference type="InterPro" id="IPR036366">
    <property type="entry name" value="PGBDSf"/>
</dbReference>
<organism evidence="3">
    <name type="scientific">Siphoviridae sp. ctLNL10</name>
    <dbReference type="NCBI Taxonomy" id="2825453"/>
    <lineage>
        <taxon>Viruses</taxon>
        <taxon>Duplodnaviria</taxon>
        <taxon>Heunggongvirae</taxon>
        <taxon>Uroviricota</taxon>
        <taxon>Caudoviricetes</taxon>
    </lineage>
</organism>
<dbReference type="Pfam" id="PF01471">
    <property type="entry name" value="PG_binding_1"/>
    <property type="match status" value="1"/>
</dbReference>
<dbReference type="Pfam" id="PF01832">
    <property type="entry name" value="Glucosaminidase"/>
    <property type="match status" value="1"/>
</dbReference>
<name>A0A8S5Q3B5_9CAUD</name>
<dbReference type="EMBL" id="BK015570">
    <property type="protein sequence ID" value="DAE13798.1"/>
    <property type="molecule type" value="Genomic_DNA"/>
</dbReference>